<protein>
    <recommendedName>
        <fullName evidence="4">Rod shape-determining protein MreB</fullName>
    </recommendedName>
</protein>
<dbReference type="OrthoDB" id="8612466at2"/>
<evidence type="ECO:0000313" key="2">
    <source>
        <dbReference type="EMBL" id="AOS98076.1"/>
    </source>
</evidence>
<keyword evidence="3" id="KW-1185">Reference proteome</keyword>
<keyword evidence="1" id="KW-0472">Membrane</keyword>
<dbReference type="STRING" id="1769779.AUP74_02681"/>
<organism evidence="2 3">
    <name type="scientific">Microbulbifer aggregans</name>
    <dbReference type="NCBI Taxonomy" id="1769779"/>
    <lineage>
        <taxon>Bacteria</taxon>
        <taxon>Pseudomonadati</taxon>
        <taxon>Pseudomonadota</taxon>
        <taxon>Gammaproteobacteria</taxon>
        <taxon>Cellvibrionales</taxon>
        <taxon>Microbulbiferaceae</taxon>
        <taxon>Microbulbifer</taxon>
    </lineage>
</organism>
<reference evidence="3" key="1">
    <citation type="submission" date="2016-01" db="EMBL/GenBank/DDBJ databases">
        <title>Complete genome sequence of Microbulbifer sp. CCB-MM1, a halophile isolated from Matang Mangrove Forest, Perak.</title>
        <authorList>
            <person name="Moh T.H."/>
            <person name="Dinesh B."/>
            <person name="Lau N.-S."/>
            <person name="Go F."/>
            <person name="Alexander Chong S.-C."/>
        </authorList>
    </citation>
    <scope>NUCLEOTIDE SEQUENCE [LARGE SCALE GENOMIC DNA]</scope>
    <source>
        <strain evidence="3">CCB-MM1</strain>
    </source>
</reference>
<keyword evidence="1" id="KW-1133">Transmembrane helix</keyword>
<gene>
    <name evidence="2" type="ORF">AUP74_02681</name>
</gene>
<dbReference type="RefSeq" id="WP_069947996.1">
    <property type="nucleotide sequence ID" value="NZ_CP014143.1"/>
</dbReference>
<dbReference type="AlphaFoldDB" id="A0A1C9WAA7"/>
<dbReference type="EMBL" id="CP014143">
    <property type="protein sequence ID" value="AOS98076.1"/>
    <property type="molecule type" value="Genomic_DNA"/>
</dbReference>
<feature type="transmembrane region" description="Helical" evidence="1">
    <location>
        <begin position="174"/>
        <end position="193"/>
    </location>
</feature>
<name>A0A1C9WAA7_9GAMM</name>
<dbReference type="KEGG" id="micc:AUP74_02681"/>
<evidence type="ECO:0000313" key="3">
    <source>
        <dbReference type="Proteomes" id="UP000095672"/>
    </source>
</evidence>
<evidence type="ECO:0008006" key="4">
    <source>
        <dbReference type="Google" id="ProtNLM"/>
    </source>
</evidence>
<accession>A0A1C9WAA7</accession>
<evidence type="ECO:0000256" key="1">
    <source>
        <dbReference type="SAM" id="Phobius"/>
    </source>
</evidence>
<dbReference type="Proteomes" id="UP000095672">
    <property type="component" value="Chromosome"/>
</dbReference>
<dbReference type="PATRIC" id="fig|1769779.3.peg.2672"/>
<dbReference type="Gene3D" id="3.30.420.40">
    <property type="match status" value="1"/>
</dbReference>
<sequence length="196" mass="21706">MRNLIKGSDATLYLQLWEKRIRVTDIDSGRIFDEVPLVAVRKGKRRSKRVAIGSRASSASSSDVEVINPFSHPRSLLAHFKAAELLLEGIFEKLGAEGLFSAPSNLVLQPMEKNQGGLTEVEISAFQALGLSAGARRVYVYQGPELTRHTLDLANVRDASAPVAATGIDEPRGWTQWIWIAIWFILIAAMTIFQQF</sequence>
<proteinExistence type="predicted"/>
<keyword evidence="1" id="KW-0812">Transmembrane</keyword>